<evidence type="ECO:0000313" key="9">
    <source>
        <dbReference type="Proteomes" id="UP000219559"/>
    </source>
</evidence>
<dbReference type="OrthoDB" id="5522855at2"/>
<name>A0A2A4G699_9FLAO</name>
<dbReference type="EC" id="2.7.13.3" evidence="2"/>
<dbReference type="InterPro" id="IPR013656">
    <property type="entry name" value="PAS_4"/>
</dbReference>
<dbReference type="SUPFAM" id="SSF55874">
    <property type="entry name" value="ATPase domain of HSP90 chaperone/DNA topoisomerase II/histidine kinase"/>
    <property type="match status" value="1"/>
</dbReference>
<evidence type="ECO:0000256" key="5">
    <source>
        <dbReference type="ARBA" id="ARBA00022777"/>
    </source>
</evidence>
<dbReference type="InterPro" id="IPR004358">
    <property type="entry name" value="Sig_transdc_His_kin-like_C"/>
</dbReference>
<dbReference type="InterPro" id="IPR000700">
    <property type="entry name" value="PAS-assoc_C"/>
</dbReference>
<dbReference type="Gene3D" id="3.30.450.20">
    <property type="entry name" value="PAS domain"/>
    <property type="match status" value="2"/>
</dbReference>
<dbReference type="Pfam" id="PF08448">
    <property type="entry name" value="PAS_4"/>
    <property type="match status" value="2"/>
</dbReference>
<feature type="domain" description="Histidine kinase" evidence="6">
    <location>
        <begin position="274"/>
        <end position="487"/>
    </location>
</feature>
<evidence type="ECO:0000313" key="8">
    <source>
        <dbReference type="EMBL" id="PCE63484.1"/>
    </source>
</evidence>
<dbReference type="InterPro" id="IPR035965">
    <property type="entry name" value="PAS-like_dom_sf"/>
</dbReference>
<dbReference type="InterPro" id="IPR036890">
    <property type="entry name" value="HATPase_C_sf"/>
</dbReference>
<dbReference type="PANTHER" id="PTHR43304">
    <property type="entry name" value="PHYTOCHROME-LIKE PROTEIN CPH1"/>
    <property type="match status" value="1"/>
</dbReference>
<dbReference type="PROSITE" id="PS50113">
    <property type="entry name" value="PAC"/>
    <property type="match status" value="1"/>
</dbReference>
<evidence type="ECO:0000259" key="6">
    <source>
        <dbReference type="PROSITE" id="PS50109"/>
    </source>
</evidence>
<keyword evidence="5" id="KW-0418">Kinase</keyword>
<sequence>MRKTQQHTQAYYIRQLPRAVAFVDTTLHVSLASDRMVECFGYGKRDLKGESVHALFDNISDKWLKQMHAALRGKAKNRGRELVQTKNGAQWIEWVLVPWYDDHENIIGLILEVEDITTTVVQDNAIMEEAETLRTLIDHLPLNVYIKDKNSKRILANQAEVAFCGYHFEDEVIGKDDYDIFEKEDAQESRMEDIEVMTSMRPIIDRETTIHRKGKPAMTVLSSKIPLRSENGNVIGLVGFSHDISNRKKKEEELHKLINLSAEQNKKLIDFAHIVSHNIRSQSANFSMLLSFLNEEGDEKEQDKIIGMLTDASDHLLDTIDNLNDVVTINKSRDYELVDVNLGESLARVRMEMEQLIEKNNALIHQEIPDGLTVKGFPSYIENLFRNLISNAIKFKHPERNPFIQICATQTPGSIFLRIEDNGIGIDLEKDGEKLFGMYKTFHETPESRGLGLFRTKNEIEAIGGRIKCNSEPGIGTVFKVYFHDIR</sequence>
<evidence type="ECO:0000256" key="1">
    <source>
        <dbReference type="ARBA" id="ARBA00000085"/>
    </source>
</evidence>
<dbReference type="SUPFAM" id="SSF55785">
    <property type="entry name" value="PYP-like sensor domain (PAS domain)"/>
    <property type="match status" value="2"/>
</dbReference>
<protein>
    <recommendedName>
        <fullName evidence="2">histidine kinase</fullName>
        <ecNumber evidence="2">2.7.13.3</ecNumber>
    </recommendedName>
</protein>
<evidence type="ECO:0000256" key="3">
    <source>
        <dbReference type="ARBA" id="ARBA00022553"/>
    </source>
</evidence>
<accession>A0A2A4G699</accession>
<dbReference type="AlphaFoldDB" id="A0A2A4G699"/>
<dbReference type="GO" id="GO:0004673">
    <property type="term" value="F:protein histidine kinase activity"/>
    <property type="evidence" value="ECO:0007669"/>
    <property type="project" value="UniProtKB-EC"/>
</dbReference>
<dbReference type="InterPro" id="IPR003594">
    <property type="entry name" value="HATPase_dom"/>
</dbReference>
<dbReference type="InterPro" id="IPR000014">
    <property type="entry name" value="PAS"/>
</dbReference>
<dbReference type="Pfam" id="PF02518">
    <property type="entry name" value="HATPase_c"/>
    <property type="match status" value="1"/>
</dbReference>
<proteinExistence type="predicted"/>
<dbReference type="InterPro" id="IPR052162">
    <property type="entry name" value="Sensor_kinase/Photoreceptor"/>
</dbReference>
<comment type="catalytic activity">
    <reaction evidence="1">
        <text>ATP + protein L-histidine = ADP + protein N-phospho-L-histidine.</text>
        <dbReference type="EC" id="2.7.13.3"/>
    </reaction>
</comment>
<dbReference type="PANTHER" id="PTHR43304:SF1">
    <property type="entry name" value="PAC DOMAIN-CONTAINING PROTEIN"/>
    <property type="match status" value="1"/>
</dbReference>
<dbReference type="PROSITE" id="PS50109">
    <property type="entry name" value="HIS_KIN"/>
    <property type="match status" value="1"/>
</dbReference>
<organism evidence="8 9">
    <name type="scientific">Sediminicola luteus</name>
    <dbReference type="NCBI Taxonomy" id="319238"/>
    <lineage>
        <taxon>Bacteria</taxon>
        <taxon>Pseudomonadati</taxon>
        <taxon>Bacteroidota</taxon>
        <taxon>Flavobacteriia</taxon>
        <taxon>Flavobacteriales</taxon>
        <taxon>Flavobacteriaceae</taxon>
        <taxon>Sediminicola</taxon>
    </lineage>
</organism>
<dbReference type="SMART" id="SM00091">
    <property type="entry name" value="PAS"/>
    <property type="match status" value="2"/>
</dbReference>
<evidence type="ECO:0000256" key="4">
    <source>
        <dbReference type="ARBA" id="ARBA00022679"/>
    </source>
</evidence>
<evidence type="ECO:0000256" key="2">
    <source>
        <dbReference type="ARBA" id="ARBA00012438"/>
    </source>
</evidence>
<evidence type="ECO:0000259" key="7">
    <source>
        <dbReference type="PROSITE" id="PS50113"/>
    </source>
</evidence>
<dbReference type="PRINTS" id="PR00344">
    <property type="entry name" value="BCTRLSENSOR"/>
</dbReference>
<dbReference type="Gene3D" id="1.10.287.130">
    <property type="match status" value="1"/>
</dbReference>
<keyword evidence="4" id="KW-0808">Transferase</keyword>
<reference evidence="8 9" key="1">
    <citation type="submission" date="2017-04" db="EMBL/GenBank/DDBJ databases">
        <title>A new member of the family Flavobacteriaceae isolated from ascidians.</title>
        <authorList>
            <person name="Chen L."/>
        </authorList>
    </citation>
    <scope>NUCLEOTIDE SEQUENCE [LARGE SCALE GENOMIC DNA]</scope>
    <source>
        <strain evidence="8 9">HQA918</strain>
    </source>
</reference>
<feature type="domain" description="PAC" evidence="7">
    <location>
        <begin position="204"/>
        <end position="256"/>
    </location>
</feature>
<dbReference type="EMBL" id="NBWU01000005">
    <property type="protein sequence ID" value="PCE63484.1"/>
    <property type="molecule type" value="Genomic_DNA"/>
</dbReference>
<comment type="caution">
    <text evidence="8">The sequence shown here is derived from an EMBL/GenBank/DDBJ whole genome shotgun (WGS) entry which is preliminary data.</text>
</comment>
<keyword evidence="9" id="KW-1185">Reference proteome</keyword>
<gene>
    <name evidence="8" type="ORF">B7P33_14840</name>
</gene>
<dbReference type="InterPro" id="IPR005467">
    <property type="entry name" value="His_kinase_dom"/>
</dbReference>
<dbReference type="CDD" id="cd00130">
    <property type="entry name" value="PAS"/>
    <property type="match status" value="2"/>
</dbReference>
<dbReference type="Proteomes" id="UP000219559">
    <property type="component" value="Unassembled WGS sequence"/>
</dbReference>
<dbReference type="NCBIfam" id="TIGR00229">
    <property type="entry name" value="sensory_box"/>
    <property type="match status" value="2"/>
</dbReference>
<keyword evidence="3" id="KW-0597">Phosphoprotein</keyword>
<dbReference type="RefSeq" id="WP_097443436.1">
    <property type="nucleotide sequence ID" value="NZ_NBWU01000005.1"/>
</dbReference>
<dbReference type="Gene3D" id="3.30.565.10">
    <property type="entry name" value="Histidine kinase-like ATPase, C-terminal domain"/>
    <property type="match status" value="1"/>
</dbReference>
<dbReference type="SMART" id="SM00387">
    <property type="entry name" value="HATPase_c"/>
    <property type="match status" value="1"/>
</dbReference>